<evidence type="ECO:0008006" key="5">
    <source>
        <dbReference type="Google" id="ProtNLM"/>
    </source>
</evidence>
<dbReference type="Proteomes" id="UP000249130">
    <property type="component" value="Unassembled WGS sequence"/>
</dbReference>
<dbReference type="Gene3D" id="3.40.190.150">
    <property type="entry name" value="Bordetella uptake gene, domain 1"/>
    <property type="match status" value="1"/>
</dbReference>
<evidence type="ECO:0000313" key="3">
    <source>
        <dbReference type="EMBL" id="RAI37711.1"/>
    </source>
</evidence>
<dbReference type="Gene3D" id="3.40.190.10">
    <property type="entry name" value="Periplasmic binding protein-like II"/>
    <property type="match status" value="1"/>
</dbReference>
<sequence>MPKSMSRAALAALALLLAPLVAGPARAEYPDKIIRIINPFPPGVSTDVLARGLAQKLTEYLGQSVIVESRPGANGILASTTVAKSEPDGYTMLLTTGSHVANPIVQKHVLYDPVKDFSPVTLLAQSYGLALVSNLPGKSVADIVALAKQKPGTLTYATSGVGNLTHVAGRLFEVRAGISMTAVPYNTPALMSDVIGGTVSMTFVSTVTAVPLVNAGTIKAFAITGSRRTPALPDTPTMQEAGVKDYELLGWFGVLFPASTPRDRVERMHREIARALQTPELKKLIEDSGLYVDGAGPDAFKTFLENDVAYQTRLMDEIGLKPQ</sequence>
<evidence type="ECO:0000313" key="4">
    <source>
        <dbReference type="Proteomes" id="UP000249130"/>
    </source>
</evidence>
<evidence type="ECO:0000256" key="2">
    <source>
        <dbReference type="SAM" id="SignalP"/>
    </source>
</evidence>
<dbReference type="PANTHER" id="PTHR42928">
    <property type="entry name" value="TRICARBOXYLATE-BINDING PROTEIN"/>
    <property type="match status" value="1"/>
</dbReference>
<proteinExistence type="inferred from homology"/>
<comment type="similarity">
    <text evidence="1">Belongs to the UPF0065 (bug) family.</text>
</comment>
<dbReference type="RefSeq" id="WP_111422873.1">
    <property type="nucleotide sequence ID" value="NZ_NPEX01000421.1"/>
</dbReference>
<dbReference type="EMBL" id="NPEX01000421">
    <property type="protein sequence ID" value="RAI37711.1"/>
    <property type="molecule type" value="Genomic_DNA"/>
</dbReference>
<dbReference type="CDD" id="cd13578">
    <property type="entry name" value="PBP2_Bug27"/>
    <property type="match status" value="1"/>
</dbReference>
<organism evidence="3 4">
    <name type="scientific">Rhodoplanes roseus</name>
    <dbReference type="NCBI Taxonomy" id="29409"/>
    <lineage>
        <taxon>Bacteria</taxon>
        <taxon>Pseudomonadati</taxon>
        <taxon>Pseudomonadota</taxon>
        <taxon>Alphaproteobacteria</taxon>
        <taxon>Hyphomicrobiales</taxon>
        <taxon>Nitrobacteraceae</taxon>
        <taxon>Rhodoplanes</taxon>
    </lineage>
</organism>
<dbReference type="SUPFAM" id="SSF53850">
    <property type="entry name" value="Periplasmic binding protein-like II"/>
    <property type="match status" value="1"/>
</dbReference>
<keyword evidence="2" id="KW-0732">Signal</keyword>
<feature type="signal peptide" evidence="2">
    <location>
        <begin position="1"/>
        <end position="27"/>
    </location>
</feature>
<dbReference type="AlphaFoldDB" id="A0A327KHV7"/>
<gene>
    <name evidence="3" type="ORF">CH341_29185</name>
</gene>
<dbReference type="InterPro" id="IPR042100">
    <property type="entry name" value="Bug_dom1"/>
</dbReference>
<feature type="chain" id="PRO_5016290903" description="LacI family transcriptional regulator" evidence="2">
    <location>
        <begin position="28"/>
        <end position="323"/>
    </location>
</feature>
<accession>A0A327KHV7</accession>
<protein>
    <recommendedName>
        <fullName evidence="5">LacI family transcriptional regulator</fullName>
    </recommendedName>
</protein>
<evidence type="ECO:0000256" key="1">
    <source>
        <dbReference type="ARBA" id="ARBA00006987"/>
    </source>
</evidence>
<dbReference type="PANTHER" id="PTHR42928:SF5">
    <property type="entry name" value="BLR1237 PROTEIN"/>
    <property type="match status" value="1"/>
</dbReference>
<dbReference type="InterPro" id="IPR005064">
    <property type="entry name" value="BUG"/>
</dbReference>
<dbReference type="PIRSF" id="PIRSF017082">
    <property type="entry name" value="YflP"/>
    <property type="match status" value="1"/>
</dbReference>
<reference evidence="3 4" key="1">
    <citation type="submission" date="2017-07" db="EMBL/GenBank/DDBJ databases">
        <title>Draft Genome Sequences of Select Purple Nonsulfur Bacteria.</title>
        <authorList>
            <person name="Lasarre B."/>
            <person name="Mckinlay J.B."/>
        </authorList>
    </citation>
    <scope>NUCLEOTIDE SEQUENCE [LARGE SCALE GENOMIC DNA]</scope>
    <source>
        <strain evidence="3 4">DSM 5909</strain>
    </source>
</reference>
<dbReference type="Pfam" id="PF03401">
    <property type="entry name" value="TctC"/>
    <property type="match status" value="1"/>
</dbReference>
<keyword evidence="4" id="KW-1185">Reference proteome</keyword>
<comment type="caution">
    <text evidence="3">The sequence shown here is derived from an EMBL/GenBank/DDBJ whole genome shotgun (WGS) entry which is preliminary data.</text>
</comment>
<dbReference type="OrthoDB" id="8124733at2"/>
<name>A0A327KHV7_9BRAD</name>